<feature type="transmembrane region" description="Helical" evidence="1">
    <location>
        <begin position="12"/>
        <end position="29"/>
    </location>
</feature>
<feature type="transmembrane region" description="Helical" evidence="1">
    <location>
        <begin position="89"/>
        <end position="107"/>
    </location>
</feature>
<reference evidence="2 3" key="1">
    <citation type="submission" date="2018-08" db="EMBL/GenBank/DDBJ databases">
        <title>A genome reference for cultivated species of the human gut microbiota.</title>
        <authorList>
            <person name="Zou Y."/>
            <person name="Xue W."/>
            <person name="Luo G."/>
        </authorList>
    </citation>
    <scope>NUCLEOTIDE SEQUENCE [LARGE SCALE GENOMIC DNA]</scope>
    <source>
        <strain evidence="2 3">AF38-11</strain>
    </source>
</reference>
<sequence length="427" mass="49323">MKTISIAKVPYTAKIFYMFMMFMWVASVSDYTSFNFGKNPILMPIFIVILAYYYIRLCHKSYKPLVAILLINVVWNIASHLKYGGFLGVNFPPFYSIIIAHVAFNIYTWREFLHLFEKMLVMFCCISIVVWLCANLIGQPFGLLMRAISVIKPSPPTETYSFLFGLGSQIEMGIRRNLGFTWEPGRFACWILLGMYFNLVRNKFNIRNKHFCILFFSLLTTLSTTGYSLLVVLILFVLMNKKSKFSKVIIVLCVVLVFPTVWGLSIMSDKIEGLMDLDAGLGSIEYHSVKDGMAIVCPQRFTGIYVSFMNFVNDIFLGFNQLSNSYVSAVLYKHSVIVAPSEGIIGILAKYGIFYGAFFYYWLIKSSSYLSSSLGYKGKLMFFLLFMGISFSYEFWENCILMYFYLCAFYHKFDERYFDVKPTKARL</sequence>
<feature type="transmembrane region" description="Helical" evidence="1">
    <location>
        <begin position="65"/>
        <end position="83"/>
    </location>
</feature>
<feature type="transmembrane region" description="Helical" evidence="1">
    <location>
        <begin position="41"/>
        <end position="58"/>
    </location>
</feature>
<evidence type="ECO:0000313" key="3">
    <source>
        <dbReference type="Proteomes" id="UP000283672"/>
    </source>
</evidence>
<feature type="transmembrane region" description="Helical" evidence="1">
    <location>
        <begin position="184"/>
        <end position="200"/>
    </location>
</feature>
<keyword evidence="1" id="KW-0812">Transmembrane</keyword>
<dbReference type="AlphaFoldDB" id="A0AA92V9H1"/>
<comment type="caution">
    <text evidence="2">The sequence shown here is derived from an EMBL/GenBank/DDBJ whole genome shotgun (WGS) entry which is preliminary data.</text>
</comment>
<dbReference type="RefSeq" id="WP_118417006.1">
    <property type="nucleotide sequence ID" value="NZ_QROP01000053.1"/>
</dbReference>
<gene>
    <name evidence="2" type="ORF">DW026_13655</name>
</gene>
<feature type="transmembrane region" description="Helical" evidence="1">
    <location>
        <begin position="383"/>
        <end position="406"/>
    </location>
</feature>
<dbReference type="EMBL" id="QROP01000053">
    <property type="protein sequence ID" value="RHL33937.1"/>
    <property type="molecule type" value="Genomic_DNA"/>
</dbReference>
<evidence type="ECO:0000313" key="2">
    <source>
        <dbReference type="EMBL" id="RHL33937.1"/>
    </source>
</evidence>
<feature type="transmembrane region" description="Helical" evidence="1">
    <location>
        <begin position="343"/>
        <end position="363"/>
    </location>
</feature>
<feature type="transmembrane region" description="Helical" evidence="1">
    <location>
        <begin position="119"/>
        <end position="137"/>
    </location>
</feature>
<protein>
    <submittedName>
        <fullName evidence="2">Uncharacterized protein</fullName>
    </submittedName>
</protein>
<organism evidence="2 3">
    <name type="scientific">Segatella copri</name>
    <dbReference type="NCBI Taxonomy" id="165179"/>
    <lineage>
        <taxon>Bacteria</taxon>
        <taxon>Pseudomonadati</taxon>
        <taxon>Bacteroidota</taxon>
        <taxon>Bacteroidia</taxon>
        <taxon>Bacteroidales</taxon>
        <taxon>Prevotellaceae</taxon>
        <taxon>Segatella</taxon>
    </lineage>
</organism>
<keyword evidence="1" id="KW-0472">Membrane</keyword>
<keyword evidence="1" id="KW-1133">Transmembrane helix</keyword>
<proteinExistence type="predicted"/>
<evidence type="ECO:0000256" key="1">
    <source>
        <dbReference type="SAM" id="Phobius"/>
    </source>
</evidence>
<dbReference type="Proteomes" id="UP000283672">
    <property type="component" value="Unassembled WGS sequence"/>
</dbReference>
<feature type="transmembrane region" description="Helical" evidence="1">
    <location>
        <begin position="245"/>
        <end position="265"/>
    </location>
</feature>
<name>A0AA92V9H1_9BACT</name>
<feature type="transmembrane region" description="Helical" evidence="1">
    <location>
        <begin position="212"/>
        <end position="239"/>
    </location>
</feature>
<accession>A0AA92V9H1</accession>